<dbReference type="Gene3D" id="3.30.565.10">
    <property type="entry name" value="Histidine kinase-like ATPase, C-terminal domain"/>
    <property type="match status" value="1"/>
</dbReference>
<dbReference type="GO" id="GO:0005524">
    <property type="term" value="F:ATP binding"/>
    <property type="evidence" value="ECO:0007669"/>
    <property type="project" value="UniProtKB-KW"/>
</dbReference>
<sequence length="553" mass="63905">MCIKGKADLQGFIEAGGIMKISIKVKIIVSILIAFFIVSSIFIYNIEGKVKEKVNLLNIGLTNQLIDARGNQISYWIEQRKIELEMMASCIINFDMDEIKAKEYICSVYHEKKDIYLDMGVVKFGGYKQSCEGMGYPVSQESYYQNALKENASFKVSEPIEKKGQKIVVMLYKVGGVNREIEYIYGEVPLKDLMRIASRINIYEGMGEILIKNKSIQKGEKNSNHHFPDENIMGFETDIKSARGWSLNYYIPEKNMNEIHHEIRKAILVFEIILLMMIMILLIMSFASIVRPIDKLKELMKKVEDGDLSVRFQSNRRDEIGRLIMSFNNMAEKLEKLSYQEKEMRIQIMQEQIKPHFLYNTLDTIKWVAMEDNTEEVLNLIDSLSTYFRIGLSSGKAFISLDEELEHIDSYLRIQKARYEQRLTYSIHYDDCLMEYRVMRVLLQPIVENAVVHGVNKKESGGKISIYITDKDEDIIIKIINNSQMAQDDLEEINRALKADKKTEVLKGYGLYSVNHRIKLEYGEKYGLALQSKSGWTTAVITIPKIKGARTYV</sequence>
<keyword evidence="8" id="KW-0067">ATP-binding</keyword>
<evidence type="ECO:0000259" key="13">
    <source>
        <dbReference type="PROSITE" id="PS50885"/>
    </source>
</evidence>
<keyword evidence="10" id="KW-0902">Two-component regulatory system</keyword>
<dbReference type="CDD" id="cd06225">
    <property type="entry name" value="HAMP"/>
    <property type="match status" value="1"/>
</dbReference>
<evidence type="ECO:0000313" key="15">
    <source>
        <dbReference type="Proteomes" id="UP000095743"/>
    </source>
</evidence>
<evidence type="ECO:0000256" key="12">
    <source>
        <dbReference type="SAM" id="Phobius"/>
    </source>
</evidence>
<dbReference type="SUPFAM" id="SSF158472">
    <property type="entry name" value="HAMP domain-like"/>
    <property type="match status" value="1"/>
</dbReference>
<dbReference type="GO" id="GO:0005886">
    <property type="term" value="C:plasma membrane"/>
    <property type="evidence" value="ECO:0007669"/>
    <property type="project" value="UniProtKB-SubCell"/>
</dbReference>
<dbReference type="Pfam" id="PF06580">
    <property type="entry name" value="His_kinase"/>
    <property type="match status" value="1"/>
</dbReference>
<organism evidence="14 15">
    <name type="scientific">Geosporobacter ferrireducens</name>
    <dbReference type="NCBI Taxonomy" id="1424294"/>
    <lineage>
        <taxon>Bacteria</taxon>
        <taxon>Bacillati</taxon>
        <taxon>Bacillota</taxon>
        <taxon>Clostridia</taxon>
        <taxon>Peptostreptococcales</taxon>
        <taxon>Thermotaleaceae</taxon>
        <taxon>Geosporobacter</taxon>
    </lineage>
</organism>
<evidence type="ECO:0000256" key="8">
    <source>
        <dbReference type="ARBA" id="ARBA00022840"/>
    </source>
</evidence>
<evidence type="ECO:0000256" key="7">
    <source>
        <dbReference type="ARBA" id="ARBA00022777"/>
    </source>
</evidence>
<dbReference type="PROSITE" id="PS50885">
    <property type="entry name" value="HAMP"/>
    <property type="match status" value="1"/>
</dbReference>
<dbReference type="PANTHER" id="PTHR34220:SF11">
    <property type="entry name" value="SENSOR PROTEIN KINASE HPTS"/>
    <property type="match status" value="1"/>
</dbReference>
<evidence type="ECO:0000256" key="3">
    <source>
        <dbReference type="ARBA" id="ARBA00022553"/>
    </source>
</evidence>
<evidence type="ECO:0000256" key="10">
    <source>
        <dbReference type="ARBA" id="ARBA00023012"/>
    </source>
</evidence>
<dbReference type="SMART" id="SM00304">
    <property type="entry name" value="HAMP"/>
    <property type="match status" value="1"/>
</dbReference>
<dbReference type="Gene3D" id="6.10.340.10">
    <property type="match status" value="1"/>
</dbReference>
<evidence type="ECO:0000256" key="2">
    <source>
        <dbReference type="ARBA" id="ARBA00022475"/>
    </source>
</evidence>
<evidence type="ECO:0000256" key="4">
    <source>
        <dbReference type="ARBA" id="ARBA00022679"/>
    </source>
</evidence>
<evidence type="ECO:0000256" key="5">
    <source>
        <dbReference type="ARBA" id="ARBA00022692"/>
    </source>
</evidence>
<dbReference type="EMBL" id="CP017269">
    <property type="protein sequence ID" value="AOT69541.1"/>
    <property type="molecule type" value="Genomic_DNA"/>
</dbReference>
<dbReference type="InterPro" id="IPR010559">
    <property type="entry name" value="Sig_transdc_His_kin_internal"/>
</dbReference>
<dbReference type="InterPro" id="IPR003660">
    <property type="entry name" value="HAMP_dom"/>
</dbReference>
<evidence type="ECO:0000256" key="11">
    <source>
        <dbReference type="ARBA" id="ARBA00023136"/>
    </source>
</evidence>
<evidence type="ECO:0000313" key="14">
    <source>
        <dbReference type="EMBL" id="AOT69541.1"/>
    </source>
</evidence>
<feature type="transmembrane region" description="Helical" evidence="12">
    <location>
        <begin position="27"/>
        <end position="46"/>
    </location>
</feature>
<gene>
    <name evidence="14" type="ORF">Gferi_08105</name>
</gene>
<keyword evidence="11 12" id="KW-0472">Membrane</keyword>
<accession>A0A1D8GF66</accession>
<dbReference type="InterPro" id="IPR050640">
    <property type="entry name" value="Bact_2-comp_sensor_kinase"/>
</dbReference>
<keyword evidence="9 12" id="KW-1133">Transmembrane helix</keyword>
<keyword evidence="7" id="KW-0418">Kinase</keyword>
<dbReference type="Proteomes" id="UP000095743">
    <property type="component" value="Chromosome"/>
</dbReference>
<keyword evidence="2" id="KW-1003">Cell membrane</keyword>
<reference evidence="14 15" key="1">
    <citation type="submission" date="2016-09" db="EMBL/GenBank/DDBJ databases">
        <title>Genomic analysis reveals versatility of anaerobic energy metabolism of Geosporobacter ferrireducens IRF9 of phylum Firmicutes.</title>
        <authorList>
            <person name="Kim S.-J."/>
        </authorList>
    </citation>
    <scope>NUCLEOTIDE SEQUENCE [LARGE SCALE GENOMIC DNA]</scope>
    <source>
        <strain evidence="14 15">IRF9</strain>
    </source>
</reference>
<comment type="subcellular location">
    <subcellularLocation>
        <location evidence="1">Cell membrane</location>
        <topology evidence="1">Multi-pass membrane protein</topology>
    </subcellularLocation>
</comment>
<dbReference type="AlphaFoldDB" id="A0A1D8GF66"/>
<dbReference type="PANTHER" id="PTHR34220">
    <property type="entry name" value="SENSOR HISTIDINE KINASE YPDA"/>
    <property type="match status" value="1"/>
</dbReference>
<keyword evidence="3" id="KW-0597">Phosphoprotein</keyword>
<dbReference type="STRING" id="1424294.Gferi_08105"/>
<dbReference type="InterPro" id="IPR036890">
    <property type="entry name" value="HATPase_C_sf"/>
</dbReference>
<name>A0A1D8GF66_9FIRM</name>
<feature type="domain" description="HAMP" evidence="13">
    <location>
        <begin position="287"/>
        <end position="339"/>
    </location>
</feature>
<dbReference type="Pfam" id="PF00672">
    <property type="entry name" value="HAMP"/>
    <property type="match status" value="1"/>
</dbReference>
<keyword evidence="5 12" id="KW-0812">Transmembrane</keyword>
<keyword evidence="15" id="KW-1185">Reference proteome</keyword>
<proteinExistence type="predicted"/>
<keyword evidence="4" id="KW-0808">Transferase</keyword>
<evidence type="ECO:0000256" key="6">
    <source>
        <dbReference type="ARBA" id="ARBA00022741"/>
    </source>
</evidence>
<keyword evidence="6" id="KW-0547">Nucleotide-binding</keyword>
<evidence type="ECO:0000256" key="1">
    <source>
        <dbReference type="ARBA" id="ARBA00004651"/>
    </source>
</evidence>
<evidence type="ECO:0000256" key="9">
    <source>
        <dbReference type="ARBA" id="ARBA00022989"/>
    </source>
</evidence>
<dbReference type="KEGG" id="gfe:Gferi_08105"/>
<protein>
    <recommendedName>
        <fullName evidence="13">HAMP domain-containing protein</fullName>
    </recommendedName>
</protein>
<dbReference type="GO" id="GO:0000155">
    <property type="term" value="F:phosphorelay sensor kinase activity"/>
    <property type="evidence" value="ECO:0007669"/>
    <property type="project" value="InterPro"/>
</dbReference>
<dbReference type="SUPFAM" id="SSF55874">
    <property type="entry name" value="ATPase domain of HSP90 chaperone/DNA topoisomerase II/histidine kinase"/>
    <property type="match status" value="1"/>
</dbReference>
<feature type="transmembrane region" description="Helical" evidence="12">
    <location>
        <begin position="266"/>
        <end position="290"/>
    </location>
</feature>